<dbReference type="Pfam" id="PF13855">
    <property type="entry name" value="LRR_8"/>
    <property type="match status" value="1"/>
</dbReference>
<evidence type="ECO:0000256" key="2">
    <source>
        <dbReference type="ARBA" id="ARBA00022737"/>
    </source>
</evidence>
<reference evidence="4" key="1">
    <citation type="journal article" date="2019" name="Toxins">
        <title>Detection of Abrin-Like and Prepropulchellin-Like Toxin Genes and Transcripts Using Whole Genome Sequencing and Full-Length Transcript Sequencing of Abrus precatorius.</title>
        <authorList>
            <person name="Hovde B.T."/>
            <person name="Daligault H.E."/>
            <person name="Hanschen E.R."/>
            <person name="Kunde Y.A."/>
            <person name="Johnson M.B."/>
            <person name="Starkenburg S.R."/>
            <person name="Johnson S.L."/>
        </authorList>
    </citation>
    <scope>NUCLEOTIDE SEQUENCE [LARGE SCALE GENOMIC DNA]</scope>
</reference>
<dbReference type="InterPro" id="IPR001611">
    <property type="entry name" value="Leu-rich_rpt"/>
</dbReference>
<name>A0A8B8KXX5_ABRPR</name>
<protein>
    <submittedName>
        <fullName evidence="5">Protein phosphatase 1 regulatory subunit SDS22-like</fullName>
    </submittedName>
</protein>
<dbReference type="InterPro" id="IPR032675">
    <property type="entry name" value="LRR_dom_sf"/>
</dbReference>
<evidence type="ECO:0000256" key="3">
    <source>
        <dbReference type="SAM" id="MobiDB-lite"/>
    </source>
</evidence>
<proteinExistence type="predicted"/>
<reference evidence="5" key="2">
    <citation type="submission" date="2025-08" db="UniProtKB">
        <authorList>
            <consortium name="RefSeq"/>
        </authorList>
    </citation>
    <scope>IDENTIFICATION</scope>
    <source>
        <tissue evidence="5">Young leaves</tissue>
    </source>
</reference>
<dbReference type="Gene3D" id="3.80.10.10">
    <property type="entry name" value="Ribonuclease Inhibitor"/>
    <property type="match status" value="1"/>
</dbReference>
<dbReference type="OrthoDB" id="1904536at2759"/>
<keyword evidence="1" id="KW-0433">Leucine-rich repeat</keyword>
<dbReference type="FunFam" id="3.80.10.10:FF:000320">
    <property type="entry name" value="Protein phosphatase 1 regulatory subunit pprA"/>
    <property type="match status" value="1"/>
</dbReference>
<dbReference type="KEGG" id="aprc:113859705"/>
<organism evidence="4 5">
    <name type="scientific">Abrus precatorius</name>
    <name type="common">Indian licorice</name>
    <name type="synonym">Glycine abrus</name>
    <dbReference type="NCBI Taxonomy" id="3816"/>
    <lineage>
        <taxon>Eukaryota</taxon>
        <taxon>Viridiplantae</taxon>
        <taxon>Streptophyta</taxon>
        <taxon>Embryophyta</taxon>
        <taxon>Tracheophyta</taxon>
        <taxon>Spermatophyta</taxon>
        <taxon>Magnoliopsida</taxon>
        <taxon>eudicotyledons</taxon>
        <taxon>Gunneridae</taxon>
        <taxon>Pentapetalae</taxon>
        <taxon>rosids</taxon>
        <taxon>fabids</taxon>
        <taxon>Fabales</taxon>
        <taxon>Fabaceae</taxon>
        <taxon>Papilionoideae</taxon>
        <taxon>50 kb inversion clade</taxon>
        <taxon>NPAAA clade</taxon>
        <taxon>indigoferoid/millettioid clade</taxon>
        <taxon>Abreae</taxon>
        <taxon>Abrus</taxon>
    </lineage>
</organism>
<dbReference type="GO" id="GO:0005737">
    <property type="term" value="C:cytoplasm"/>
    <property type="evidence" value="ECO:0007669"/>
    <property type="project" value="TreeGrafter"/>
</dbReference>
<keyword evidence="2" id="KW-0677">Repeat</keyword>
<dbReference type="Proteomes" id="UP000694853">
    <property type="component" value="Unplaced"/>
</dbReference>
<sequence>MNDETERGSIINGSDDQIRGDQEVKNMVYANNIDGVATNREDHRVTTGMEAAKRYISSLSANATEAQLPNHGLLVIPLFNTFESLKILNLSGNAIVRIPAGALPPRLHSLNLSKNNIFIIEGLRKLTRLRVLDLSYNRIRRIGHGLASCYSLKELYLAGNKISEVEGLHRLLKLSILDIRFNEISSAKCLGQLVANYNSLQAISLDGNPTHNSVEDEQLKKYLKVILPHLVYYNGHPIKVNTLKDAADESVQFSMNSYQFDRVLRLDNKTIKKANQGVVAAQRPSTTSTRARRDQTVNSSKLSKGKHNNTDLLPPSEAEVSIRSRYYRRLFWFPLLI</sequence>
<dbReference type="RefSeq" id="XP_027348213.1">
    <property type="nucleotide sequence ID" value="XM_027492412.1"/>
</dbReference>
<gene>
    <name evidence="5" type="primary">LOC113859705</name>
</gene>
<dbReference type="PANTHER" id="PTHR15454:SF7">
    <property type="entry name" value="OS07G0106100 PROTEIN"/>
    <property type="match status" value="1"/>
</dbReference>
<dbReference type="PANTHER" id="PTHR15454">
    <property type="entry name" value="NISCHARIN RELATED"/>
    <property type="match status" value="1"/>
</dbReference>
<dbReference type="SUPFAM" id="SSF52075">
    <property type="entry name" value="Outer arm dynein light chain 1"/>
    <property type="match status" value="1"/>
</dbReference>
<evidence type="ECO:0000313" key="4">
    <source>
        <dbReference type="Proteomes" id="UP000694853"/>
    </source>
</evidence>
<evidence type="ECO:0000313" key="5">
    <source>
        <dbReference type="RefSeq" id="XP_027348213.1"/>
    </source>
</evidence>
<dbReference type="PROSITE" id="PS51450">
    <property type="entry name" value="LRR"/>
    <property type="match status" value="4"/>
</dbReference>
<dbReference type="GeneID" id="113859705"/>
<dbReference type="SMART" id="SM00369">
    <property type="entry name" value="LRR_TYP"/>
    <property type="match status" value="2"/>
</dbReference>
<feature type="region of interest" description="Disordered" evidence="3">
    <location>
        <begin position="275"/>
        <end position="314"/>
    </location>
</feature>
<dbReference type="SMART" id="SM00365">
    <property type="entry name" value="LRR_SD22"/>
    <property type="match status" value="4"/>
</dbReference>
<evidence type="ECO:0000256" key="1">
    <source>
        <dbReference type="ARBA" id="ARBA00022614"/>
    </source>
</evidence>
<dbReference type="AlphaFoldDB" id="A0A8B8KXX5"/>
<dbReference type="InterPro" id="IPR003591">
    <property type="entry name" value="Leu-rich_rpt_typical-subtyp"/>
</dbReference>
<keyword evidence="4" id="KW-1185">Reference proteome</keyword>
<accession>A0A8B8KXX5</accession>